<accession>A0A0G1WNG7</accession>
<keyword evidence="1" id="KW-1133">Transmembrane helix</keyword>
<name>A0A0G1WNG7_9BACT</name>
<comment type="caution">
    <text evidence="2">The sequence shown here is derived from an EMBL/GenBank/DDBJ whole genome shotgun (WGS) entry which is preliminary data.</text>
</comment>
<gene>
    <name evidence="2" type="ORF">UY61_C0035G0006</name>
</gene>
<dbReference type="AlphaFoldDB" id="A0A0G1WNG7"/>
<dbReference type="EMBL" id="LCQQ01000035">
    <property type="protein sequence ID" value="KKW20388.1"/>
    <property type="molecule type" value="Genomic_DNA"/>
</dbReference>
<keyword evidence="1" id="KW-0812">Transmembrane</keyword>
<keyword evidence="1" id="KW-0472">Membrane</keyword>
<organism evidence="2 3">
    <name type="scientific">Candidatus Adlerbacteria bacterium GW2011_GWC1_50_9</name>
    <dbReference type="NCBI Taxonomy" id="1618608"/>
    <lineage>
        <taxon>Bacteria</taxon>
        <taxon>Candidatus Adleribacteriota</taxon>
    </lineage>
</organism>
<evidence type="ECO:0000256" key="1">
    <source>
        <dbReference type="SAM" id="Phobius"/>
    </source>
</evidence>
<evidence type="ECO:0000313" key="3">
    <source>
        <dbReference type="Proteomes" id="UP000034201"/>
    </source>
</evidence>
<protein>
    <recommendedName>
        <fullName evidence="4">DoxX family protein</fullName>
    </recommendedName>
</protein>
<sequence length="138" mass="15379">MELQTQKISNGVNNLKVVEWILRIGVAGEFLGHGVFAIQGKKQWIGWISGMTGAGADSAATLLLFVGAMDILVAAIVLVKPIRIALLWAAFWGFWTALVRPLVGEPVWDFIERWANWAAPLALLFMVGRPQSFREWFK</sequence>
<evidence type="ECO:0008006" key="4">
    <source>
        <dbReference type="Google" id="ProtNLM"/>
    </source>
</evidence>
<dbReference type="Proteomes" id="UP000034201">
    <property type="component" value="Unassembled WGS sequence"/>
</dbReference>
<proteinExistence type="predicted"/>
<feature type="transmembrane region" description="Helical" evidence="1">
    <location>
        <begin position="20"/>
        <end position="38"/>
    </location>
</feature>
<reference evidence="2 3" key="1">
    <citation type="journal article" date="2015" name="Nature">
        <title>rRNA introns, odd ribosomes, and small enigmatic genomes across a large radiation of phyla.</title>
        <authorList>
            <person name="Brown C.T."/>
            <person name="Hug L.A."/>
            <person name="Thomas B.C."/>
            <person name="Sharon I."/>
            <person name="Castelle C.J."/>
            <person name="Singh A."/>
            <person name="Wilkins M.J."/>
            <person name="Williams K.H."/>
            <person name="Banfield J.F."/>
        </authorList>
    </citation>
    <scope>NUCLEOTIDE SEQUENCE [LARGE SCALE GENOMIC DNA]</scope>
</reference>
<evidence type="ECO:0000313" key="2">
    <source>
        <dbReference type="EMBL" id="KKW20388.1"/>
    </source>
</evidence>